<protein>
    <recommendedName>
        <fullName evidence="4">Secreted protein</fullName>
    </recommendedName>
</protein>
<dbReference type="Proteomes" id="UP001283361">
    <property type="component" value="Unassembled WGS sequence"/>
</dbReference>
<organism evidence="2 3">
    <name type="scientific">Elysia crispata</name>
    <name type="common">lettuce slug</name>
    <dbReference type="NCBI Taxonomy" id="231223"/>
    <lineage>
        <taxon>Eukaryota</taxon>
        <taxon>Metazoa</taxon>
        <taxon>Spiralia</taxon>
        <taxon>Lophotrochozoa</taxon>
        <taxon>Mollusca</taxon>
        <taxon>Gastropoda</taxon>
        <taxon>Heterobranchia</taxon>
        <taxon>Euthyneura</taxon>
        <taxon>Panpulmonata</taxon>
        <taxon>Sacoglossa</taxon>
        <taxon>Placobranchoidea</taxon>
        <taxon>Plakobranchidae</taxon>
        <taxon>Elysia</taxon>
    </lineage>
</organism>
<feature type="chain" id="PRO_5041959819" description="Secreted protein" evidence="1">
    <location>
        <begin position="18"/>
        <end position="89"/>
    </location>
</feature>
<feature type="signal peptide" evidence="1">
    <location>
        <begin position="1"/>
        <end position="17"/>
    </location>
</feature>
<name>A0AAE1A4K0_9GAST</name>
<evidence type="ECO:0000313" key="2">
    <source>
        <dbReference type="EMBL" id="KAK3780832.1"/>
    </source>
</evidence>
<evidence type="ECO:0000313" key="3">
    <source>
        <dbReference type="Proteomes" id="UP001283361"/>
    </source>
</evidence>
<accession>A0AAE1A4K0</accession>
<dbReference type="AlphaFoldDB" id="A0AAE1A4K0"/>
<keyword evidence="3" id="KW-1185">Reference proteome</keyword>
<dbReference type="EMBL" id="JAWDGP010002684">
    <property type="protein sequence ID" value="KAK3780832.1"/>
    <property type="molecule type" value="Genomic_DNA"/>
</dbReference>
<evidence type="ECO:0008006" key="4">
    <source>
        <dbReference type="Google" id="ProtNLM"/>
    </source>
</evidence>
<reference evidence="2" key="1">
    <citation type="journal article" date="2023" name="G3 (Bethesda)">
        <title>A reference genome for the long-term kleptoplast-retaining sea slug Elysia crispata morphotype clarki.</title>
        <authorList>
            <person name="Eastman K.E."/>
            <person name="Pendleton A.L."/>
            <person name="Shaikh M.A."/>
            <person name="Suttiyut T."/>
            <person name="Ogas R."/>
            <person name="Tomko P."/>
            <person name="Gavelis G."/>
            <person name="Widhalm J.R."/>
            <person name="Wisecaver J.H."/>
        </authorList>
    </citation>
    <scope>NUCLEOTIDE SEQUENCE</scope>
    <source>
        <strain evidence="2">ECLA1</strain>
    </source>
</reference>
<sequence>MWTIILVNCVIVWPGKTYVDNYPRQLCHCVARQDICGQLSSSTVSLCGQTRHMWTIILVNCVIVWPGKTYVDNYPRQLCHCVARQDICG</sequence>
<keyword evidence="1" id="KW-0732">Signal</keyword>
<evidence type="ECO:0000256" key="1">
    <source>
        <dbReference type="SAM" id="SignalP"/>
    </source>
</evidence>
<gene>
    <name evidence="2" type="ORF">RRG08_059475</name>
</gene>
<proteinExistence type="predicted"/>
<comment type="caution">
    <text evidence="2">The sequence shown here is derived from an EMBL/GenBank/DDBJ whole genome shotgun (WGS) entry which is preliminary data.</text>
</comment>